<accession>A0AAD6UGV2</accession>
<evidence type="ECO:0000313" key="3">
    <source>
        <dbReference type="Proteomes" id="UP001222325"/>
    </source>
</evidence>
<dbReference type="Proteomes" id="UP001222325">
    <property type="component" value="Unassembled WGS sequence"/>
</dbReference>
<feature type="compositionally biased region" description="Low complexity" evidence="1">
    <location>
        <begin position="20"/>
        <end position="45"/>
    </location>
</feature>
<reference evidence="2" key="1">
    <citation type="submission" date="2023-03" db="EMBL/GenBank/DDBJ databases">
        <title>Massive genome expansion in bonnet fungi (Mycena s.s.) driven by repeated elements and novel gene families across ecological guilds.</title>
        <authorList>
            <consortium name="Lawrence Berkeley National Laboratory"/>
            <person name="Harder C.B."/>
            <person name="Miyauchi S."/>
            <person name="Viragh M."/>
            <person name="Kuo A."/>
            <person name="Thoen E."/>
            <person name="Andreopoulos B."/>
            <person name="Lu D."/>
            <person name="Skrede I."/>
            <person name="Drula E."/>
            <person name="Henrissat B."/>
            <person name="Morin E."/>
            <person name="Kohler A."/>
            <person name="Barry K."/>
            <person name="LaButti K."/>
            <person name="Morin E."/>
            <person name="Salamov A."/>
            <person name="Lipzen A."/>
            <person name="Mereny Z."/>
            <person name="Hegedus B."/>
            <person name="Baldrian P."/>
            <person name="Stursova M."/>
            <person name="Weitz H."/>
            <person name="Taylor A."/>
            <person name="Grigoriev I.V."/>
            <person name="Nagy L.G."/>
            <person name="Martin F."/>
            <person name="Kauserud H."/>
        </authorList>
    </citation>
    <scope>NUCLEOTIDE SEQUENCE</scope>
    <source>
        <strain evidence="2">CBHHK173m</strain>
    </source>
</reference>
<dbReference type="AlphaFoldDB" id="A0AAD6UGV2"/>
<comment type="caution">
    <text evidence="2">The sequence shown here is derived from an EMBL/GenBank/DDBJ whole genome shotgun (WGS) entry which is preliminary data.</text>
</comment>
<protein>
    <submittedName>
        <fullName evidence="2">Uncharacterized protein</fullName>
    </submittedName>
</protein>
<sequence>MPVDAGWRVGYSPRSLILIAPTATPTPRLSSSSSSSLAGRPAPSRLGVPKPSAAHASEPDEPVHPPPLESPEPGDGAMPTPIVALDLIPPAQLGEVEARRSKLISTQYPVPTHGYSESEPPTTPHYATLRRSGSHPSRTAWRIRSSKSKLMGTHPPTAAPCAVLWALPQAVSHLRTGRARTTANANGSLRWGLRGGCGASGARRLDFVCPERAILHLHLHRPLGSLRQMDLASYARSASESKARSGCACGRLWACPASRRAPPTHLIRPSPPRTRPGAPTPFAPATLHFDVQTVWAPSTNQP</sequence>
<evidence type="ECO:0000256" key="1">
    <source>
        <dbReference type="SAM" id="MobiDB-lite"/>
    </source>
</evidence>
<dbReference type="EMBL" id="JARJCN010000008">
    <property type="protein sequence ID" value="KAJ7098642.1"/>
    <property type="molecule type" value="Genomic_DNA"/>
</dbReference>
<organism evidence="2 3">
    <name type="scientific">Mycena belliarum</name>
    <dbReference type="NCBI Taxonomy" id="1033014"/>
    <lineage>
        <taxon>Eukaryota</taxon>
        <taxon>Fungi</taxon>
        <taxon>Dikarya</taxon>
        <taxon>Basidiomycota</taxon>
        <taxon>Agaricomycotina</taxon>
        <taxon>Agaricomycetes</taxon>
        <taxon>Agaricomycetidae</taxon>
        <taxon>Agaricales</taxon>
        <taxon>Marasmiineae</taxon>
        <taxon>Mycenaceae</taxon>
        <taxon>Mycena</taxon>
    </lineage>
</organism>
<evidence type="ECO:0000313" key="2">
    <source>
        <dbReference type="EMBL" id="KAJ7098642.1"/>
    </source>
</evidence>
<feature type="region of interest" description="Disordered" evidence="1">
    <location>
        <begin position="109"/>
        <end position="139"/>
    </location>
</feature>
<feature type="region of interest" description="Disordered" evidence="1">
    <location>
        <begin position="20"/>
        <end position="82"/>
    </location>
</feature>
<gene>
    <name evidence="2" type="ORF">B0H15DRAFT_1018940</name>
</gene>
<keyword evidence="3" id="KW-1185">Reference proteome</keyword>
<name>A0AAD6UGV2_9AGAR</name>
<proteinExistence type="predicted"/>